<organism evidence="3 4">
    <name type="scientific">Dermatophagoides farinae</name>
    <name type="common">American house dust mite</name>
    <dbReference type="NCBI Taxonomy" id="6954"/>
    <lineage>
        <taxon>Eukaryota</taxon>
        <taxon>Metazoa</taxon>
        <taxon>Ecdysozoa</taxon>
        <taxon>Arthropoda</taxon>
        <taxon>Chelicerata</taxon>
        <taxon>Arachnida</taxon>
        <taxon>Acari</taxon>
        <taxon>Acariformes</taxon>
        <taxon>Sarcoptiformes</taxon>
        <taxon>Astigmata</taxon>
        <taxon>Psoroptidia</taxon>
        <taxon>Analgoidea</taxon>
        <taxon>Pyroglyphidae</taxon>
        <taxon>Dermatophagoidinae</taxon>
        <taxon>Dermatophagoides</taxon>
    </lineage>
</organism>
<dbReference type="InterPro" id="IPR052729">
    <property type="entry name" value="Acyl/Acetyltrans_Enzymes"/>
</dbReference>
<accession>A0A922HPB0</accession>
<dbReference type="InterPro" id="IPR016181">
    <property type="entry name" value="Acyl_CoA_acyltransferase"/>
</dbReference>
<feature type="domain" description="N-acetyltransferase" evidence="1">
    <location>
        <begin position="22"/>
        <end position="166"/>
    </location>
</feature>
<proteinExistence type="predicted"/>
<dbReference type="PANTHER" id="PTHR47237">
    <property type="entry name" value="SLL0310 PROTEIN"/>
    <property type="match status" value="1"/>
</dbReference>
<reference evidence="3" key="1">
    <citation type="submission" date="2013-05" db="EMBL/GenBank/DDBJ databases">
        <authorList>
            <person name="Yim A.K.Y."/>
            <person name="Chan T.F."/>
            <person name="Ji K.M."/>
            <person name="Liu X.Y."/>
            <person name="Zhou J.W."/>
            <person name="Li R.Q."/>
            <person name="Yang K.Y."/>
            <person name="Li J."/>
            <person name="Li M."/>
            <person name="Law P.T.W."/>
            <person name="Wu Y.L."/>
            <person name="Cai Z.L."/>
            <person name="Qin H."/>
            <person name="Bao Y."/>
            <person name="Leung R.K.K."/>
            <person name="Ng P.K.S."/>
            <person name="Zou J."/>
            <person name="Zhong X.J."/>
            <person name="Ran P.X."/>
            <person name="Zhong N.S."/>
            <person name="Liu Z.G."/>
            <person name="Tsui S.K.W."/>
        </authorList>
    </citation>
    <scope>NUCLEOTIDE SEQUENCE</scope>
    <source>
        <strain evidence="3">Derf</strain>
        <tissue evidence="3">Whole organism</tissue>
    </source>
</reference>
<dbReference type="OrthoDB" id="6488214at2759"/>
<dbReference type="InterPro" id="IPR000182">
    <property type="entry name" value="GNAT_dom"/>
</dbReference>
<sequence>MATAMVNHDHQNGRHSDLDFKLTIRSMQFDEIEPAVMIFSRADLNDSLNVVQSYYESDPSGFFVAIDEDSDKVIGACAAPMTTHHTRFLGLYCVEPQFQGLGIGMKLFSKCMEQVGDDNCGLCAVPSKFKIYKDRAGFRQQEGRSMVIIEGKSPNIQSLRTAEKLDQRYRLIKLMADNIDRYESLIEKIIEFDETVQLDNRSKLLRHMFAKTTTITLAVLDTMTNDNKIVGYGCIQLDPIGRSMPGPLYAIDPLIGEVLLSELIRSDGRFSSNDQIAYFTTDNSPETIRWSLELLGLNESCRCEKLYTKFIPPFNYNHLYCCHSPDFAC</sequence>
<evidence type="ECO:0000313" key="3">
    <source>
        <dbReference type="EMBL" id="KAH9501447.1"/>
    </source>
</evidence>
<dbReference type="Proteomes" id="UP000828236">
    <property type="component" value="Unassembled WGS sequence"/>
</dbReference>
<evidence type="ECO:0000313" key="4">
    <source>
        <dbReference type="Proteomes" id="UP000790347"/>
    </source>
</evidence>
<comment type="caution">
    <text evidence="3">The sequence shown here is derived from an EMBL/GenBank/DDBJ whole genome shotgun (WGS) entry which is preliminary data.</text>
</comment>
<dbReference type="Gene3D" id="3.40.630.90">
    <property type="match status" value="1"/>
</dbReference>
<dbReference type="EMBL" id="ASGP02000006">
    <property type="protein sequence ID" value="KAH9501447.1"/>
    <property type="molecule type" value="Genomic_DNA"/>
</dbReference>
<dbReference type="GO" id="GO:0016747">
    <property type="term" value="F:acyltransferase activity, transferring groups other than amino-acyl groups"/>
    <property type="evidence" value="ECO:0007669"/>
    <property type="project" value="InterPro"/>
</dbReference>
<reference evidence="2" key="3">
    <citation type="journal article" date="2021" name="World Allergy Organ. J.">
        <title>Chromosome-level assembly of Dermatophagoides farinae genome and transcriptome reveals two novel allergens Der f 37 and Der f 39.</title>
        <authorList>
            <person name="Chen J."/>
            <person name="Cai Z."/>
            <person name="Fan D."/>
            <person name="Hu J."/>
            <person name="Hou Y."/>
            <person name="He Y."/>
            <person name="Zhang Z."/>
            <person name="Zhao Z."/>
            <person name="Gao P."/>
            <person name="Hu W."/>
            <person name="Sun J."/>
            <person name="Li J."/>
            <person name="Ji K."/>
        </authorList>
    </citation>
    <scope>NUCLEOTIDE SEQUENCE</scope>
    <source>
        <strain evidence="2">JKM2019</strain>
    </source>
</reference>
<gene>
    <name evidence="3" type="ORF">DERF_012294</name>
    <name evidence="2" type="ORF">HUG17_9052</name>
</gene>
<dbReference type="EMBL" id="SDOV01000008">
    <property type="protein sequence ID" value="KAH7637948.1"/>
    <property type="molecule type" value="Genomic_DNA"/>
</dbReference>
<dbReference type="Proteomes" id="UP000790347">
    <property type="component" value="Unassembled WGS sequence"/>
</dbReference>
<dbReference type="PANTHER" id="PTHR47237:SF1">
    <property type="entry name" value="SLL0310 PROTEIN"/>
    <property type="match status" value="1"/>
</dbReference>
<dbReference type="Gene3D" id="3.40.630.30">
    <property type="match status" value="1"/>
</dbReference>
<keyword evidence="4" id="KW-1185">Reference proteome</keyword>
<evidence type="ECO:0000313" key="2">
    <source>
        <dbReference type="EMBL" id="KAH7637948.1"/>
    </source>
</evidence>
<protein>
    <submittedName>
        <fullName evidence="2">Gnat-like acetyltransferase domain containing protein</fullName>
    </submittedName>
</protein>
<dbReference type="AlphaFoldDB" id="A0A922HPB0"/>
<dbReference type="SUPFAM" id="SSF55729">
    <property type="entry name" value="Acyl-CoA N-acyltransferases (Nat)"/>
    <property type="match status" value="1"/>
</dbReference>
<dbReference type="PROSITE" id="PS51186">
    <property type="entry name" value="GNAT"/>
    <property type="match status" value="1"/>
</dbReference>
<dbReference type="CDD" id="cd04301">
    <property type="entry name" value="NAT_SF"/>
    <property type="match status" value="1"/>
</dbReference>
<reference evidence="2" key="2">
    <citation type="submission" date="2020-06" db="EMBL/GenBank/DDBJ databases">
        <authorList>
            <person name="Ji K."/>
            <person name="Li J."/>
        </authorList>
    </citation>
    <scope>NUCLEOTIDE SEQUENCE</scope>
    <source>
        <strain evidence="2">JKM2019</strain>
        <tissue evidence="2">Whole body</tissue>
    </source>
</reference>
<reference evidence="3" key="4">
    <citation type="journal article" date="2022" name="Res Sq">
        <title>Comparative Genomics Reveals Insights into the Divergent Evolution of Astigmatic Mites and Household Pest Adaptations.</title>
        <authorList>
            <person name="Xiong Q."/>
            <person name="Wan A.T.-Y."/>
            <person name="Liu X.-Y."/>
            <person name="Fung C.S.-H."/>
            <person name="Xiao X."/>
            <person name="Malainual N."/>
            <person name="Hou J."/>
            <person name="Wang L."/>
            <person name="Wang M."/>
            <person name="Yang K."/>
            <person name="Cui Y."/>
            <person name="Leung E."/>
            <person name="Nong W."/>
            <person name="Shin S.-K."/>
            <person name="Au S."/>
            <person name="Jeong K.Y."/>
            <person name="Chew F.T."/>
            <person name="Hui J."/>
            <person name="Leung T.F."/>
            <person name="Tungtrongchitr A."/>
            <person name="Zhong N."/>
            <person name="Liu Z."/>
            <person name="Tsui S."/>
        </authorList>
    </citation>
    <scope>NUCLEOTIDE SEQUENCE</scope>
    <source>
        <strain evidence="3">Derf</strain>
        <tissue evidence="3">Whole organism</tissue>
    </source>
</reference>
<dbReference type="Pfam" id="PF00583">
    <property type="entry name" value="Acetyltransf_1"/>
    <property type="match status" value="1"/>
</dbReference>
<evidence type="ECO:0000259" key="1">
    <source>
        <dbReference type="PROSITE" id="PS51186"/>
    </source>
</evidence>
<name>A0A922HPB0_DERFA</name>